<proteinExistence type="predicted"/>
<dbReference type="STRING" id="1798382.A3D77_05390"/>
<feature type="transmembrane region" description="Helical" evidence="1">
    <location>
        <begin position="119"/>
        <end position="141"/>
    </location>
</feature>
<dbReference type="EMBL" id="MFJL01000038">
    <property type="protein sequence ID" value="OGG13268.1"/>
    <property type="molecule type" value="Genomic_DNA"/>
</dbReference>
<gene>
    <name evidence="2" type="ORF">A3D77_05390</name>
</gene>
<comment type="caution">
    <text evidence="2">The sequence shown here is derived from an EMBL/GenBank/DDBJ whole genome shotgun (WGS) entry which is preliminary data.</text>
</comment>
<evidence type="ECO:0000256" key="1">
    <source>
        <dbReference type="SAM" id="Phobius"/>
    </source>
</evidence>
<sequence>MNLLKGWVKDIIGYSTSPLYYNKIFFSVSFTDSARYLASLLFASTFIIFIFNLISGMIQMLGSGLSFTPLSVAGLLISVIMSFLSPVIFTISMLLFLLIPAVFIEWVGKKLSIPHWSFVKAYQVCIHATTPAFVLSIFLKLTAPIISSIQYMGFFSGIEEFIPIGFFCIFLLWVVGGIKPENAVNSSTPPPPSPSI</sequence>
<accession>A0A1F5ZLD9</accession>
<organism evidence="2 3">
    <name type="scientific">Candidatus Gottesmanbacteria bacterium RIFCSPHIGHO2_02_FULL_39_11</name>
    <dbReference type="NCBI Taxonomy" id="1798382"/>
    <lineage>
        <taxon>Bacteria</taxon>
        <taxon>Candidatus Gottesmaniibacteriota</taxon>
    </lineage>
</organism>
<protein>
    <submittedName>
        <fullName evidence="2">Uncharacterized protein</fullName>
    </submittedName>
</protein>
<dbReference type="Proteomes" id="UP000176923">
    <property type="component" value="Unassembled WGS sequence"/>
</dbReference>
<dbReference type="AlphaFoldDB" id="A0A1F5ZLD9"/>
<name>A0A1F5ZLD9_9BACT</name>
<keyword evidence="1" id="KW-0812">Transmembrane</keyword>
<keyword evidence="1" id="KW-1133">Transmembrane helix</keyword>
<keyword evidence="1" id="KW-0472">Membrane</keyword>
<feature type="transmembrane region" description="Helical" evidence="1">
    <location>
        <begin position="36"/>
        <end position="54"/>
    </location>
</feature>
<evidence type="ECO:0000313" key="2">
    <source>
        <dbReference type="EMBL" id="OGG13268.1"/>
    </source>
</evidence>
<evidence type="ECO:0000313" key="3">
    <source>
        <dbReference type="Proteomes" id="UP000176923"/>
    </source>
</evidence>
<feature type="transmembrane region" description="Helical" evidence="1">
    <location>
        <begin position="161"/>
        <end position="178"/>
    </location>
</feature>
<feature type="transmembrane region" description="Helical" evidence="1">
    <location>
        <begin position="87"/>
        <end position="107"/>
    </location>
</feature>
<reference evidence="2 3" key="1">
    <citation type="journal article" date="2016" name="Nat. Commun.">
        <title>Thousands of microbial genomes shed light on interconnected biogeochemical processes in an aquifer system.</title>
        <authorList>
            <person name="Anantharaman K."/>
            <person name="Brown C.T."/>
            <person name="Hug L.A."/>
            <person name="Sharon I."/>
            <person name="Castelle C.J."/>
            <person name="Probst A.J."/>
            <person name="Thomas B.C."/>
            <person name="Singh A."/>
            <person name="Wilkins M.J."/>
            <person name="Karaoz U."/>
            <person name="Brodie E.L."/>
            <person name="Williams K.H."/>
            <person name="Hubbard S.S."/>
            <person name="Banfield J.F."/>
        </authorList>
    </citation>
    <scope>NUCLEOTIDE SEQUENCE [LARGE SCALE GENOMIC DNA]</scope>
</reference>